<accession>A0A6J4J7B3</accession>
<dbReference type="InterPro" id="IPR017853">
    <property type="entry name" value="GH"/>
</dbReference>
<dbReference type="PANTHER" id="PTHR40079">
    <property type="entry name" value="MANNAN ENDO-1,4-BETA-MANNOSIDASE E-RELATED"/>
    <property type="match status" value="1"/>
</dbReference>
<sequence>MHIRRGDYGKRLEPKGDRVIHGAGQSDEEFRRYFETVGQTKPLVYMSYLGLRGGDPAGFFARLKTRLDAYPSGTFLIPQIGLSMTKDGAPEQHYEHEVAAGKYDAQIEALCRGLRDLGRPAYVRIGYEFNGQWNGYRPETFKAAWVRIVSAIRRHGLDEAAAVWCYAPDGKDKDYLAYYPGDGYVDWWSIDTFSASHFTATDSLAFVAAADARGFPVMIGESTPRKVGVGEGARSWSRWFAPYFDFIHSHRSVKGFCYISWDWAGYPQWRDWGNGRIGDNALVRYRWRREIAAPEYLHGAAEPEVRVALGLTPR</sequence>
<keyword evidence="3 4" id="KW-0326">Glycosidase</keyword>
<dbReference type="Pfam" id="PF02156">
    <property type="entry name" value="Glyco_hydro_26"/>
    <property type="match status" value="1"/>
</dbReference>
<protein>
    <submittedName>
        <fullName evidence="6">GH26</fullName>
    </submittedName>
</protein>
<comment type="similarity">
    <text evidence="1 4">Belongs to the glycosyl hydrolase 26 family.</text>
</comment>
<reference evidence="6" key="1">
    <citation type="submission" date="2020-02" db="EMBL/GenBank/DDBJ databases">
        <authorList>
            <person name="Meier V. D."/>
        </authorList>
    </citation>
    <scope>NUCLEOTIDE SEQUENCE</scope>
    <source>
        <strain evidence="6">AVDCRST_MAG63</strain>
    </source>
</reference>
<feature type="active site" description="Nucleophile" evidence="4">
    <location>
        <position position="221"/>
    </location>
</feature>
<gene>
    <name evidence="6" type="ORF">AVDCRST_MAG63-2836</name>
</gene>
<organism evidence="6">
    <name type="scientific">uncultured Armatimonadetes bacterium</name>
    <dbReference type="NCBI Taxonomy" id="157466"/>
    <lineage>
        <taxon>Bacteria</taxon>
        <taxon>Bacillati</taxon>
        <taxon>Armatimonadota</taxon>
        <taxon>environmental samples</taxon>
    </lineage>
</organism>
<keyword evidence="2 4" id="KW-0378">Hydrolase</keyword>
<dbReference type="GO" id="GO:0006080">
    <property type="term" value="P:substituted mannan metabolic process"/>
    <property type="evidence" value="ECO:0007669"/>
    <property type="project" value="InterPro"/>
</dbReference>
<dbReference type="PROSITE" id="PS51764">
    <property type="entry name" value="GH26"/>
    <property type="match status" value="1"/>
</dbReference>
<evidence type="ECO:0000256" key="2">
    <source>
        <dbReference type="ARBA" id="ARBA00022801"/>
    </source>
</evidence>
<evidence type="ECO:0000256" key="1">
    <source>
        <dbReference type="ARBA" id="ARBA00007754"/>
    </source>
</evidence>
<feature type="domain" description="GH26" evidence="5">
    <location>
        <begin position="1"/>
        <end position="294"/>
    </location>
</feature>
<evidence type="ECO:0000256" key="4">
    <source>
        <dbReference type="PROSITE-ProRule" id="PRU01100"/>
    </source>
</evidence>
<dbReference type="Gene3D" id="3.20.20.80">
    <property type="entry name" value="Glycosidases"/>
    <property type="match status" value="1"/>
</dbReference>
<evidence type="ECO:0000313" key="6">
    <source>
        <dbReference type="EMBL" id="CAA9268952.1"/>
    </source>
</evidence>
<dbReference type="GO" id="GO:0016985">
    <property type="term" value="F:mannan endo-1,4-beta-mannosidase activity"/>
    <property type="evidence" value="ECO:0007669"/>
    <property type="project" value="InterPro"/>
</dbReference>
<feature type="active site" description="Proton donor" evidence="4">
    <location>
        <position position="128"/>
    </location>
</feature>
<dbReference type="InterPro" id="IPR000805">
    <property type="entry name" value="Glyco_hydro_26"/>
</dbReference>
<evidence type="ECO:0000256" key="3">
    <source>
        <dbReference type="ARBA" id="ARBA00023295"/>
    </source>
</evidence>
<dbReference type="InterPro" id="IPR022790">
    <property type="entry name" value="GH26_dom"/>
</dbReference>
<dbReference type="SUPFAM" id="SSF51445">
    <property type="entry name" value="(Trans)glycosidases"/>
    <property type="match status" value="1"/>
</dbReference>
<dbReference type="AlphaFoldDB" id="A0A6J4J7B3"/>
<proteinExistence type="inferred from homology"/>
<dbReference type="EMBL" id="CADCTO010000371">
    <property type="protein sequence ID" value="CAA9268952.1"/>
    <property type="molecule type" value="Genomic_DNA"/>
</dbReference>
<name>A0A6J4J7B3_9BACT</name>
<dbReference type="PANTHER" id="PTHR40079:SF4">
    <property type="entry name" value="GH26 DOMAIN-CONTAINING PROTEIN-RELATED"/>
    <property type="match status" value="1"/>
</dbReference>
<evidence type="ECO:0000259" key="5">
    <source>
        <dbReference type="PROSITE" id="PS51764"/>
    </source>
</evidence>